<dbReference type="PANTHER" id="PTHR46268">
    <property type="entry name" value="STRESS RESPONSE PROTEIN NHAX"/>
    <property type="match status" value="1"/>
</dbReference>
<dbReference type="InterPro" id="IPR006015">
    <property type="entry name" value="Universal_stress_UspA"/>
</dbReference>
<comment type="caution">
    <text evidence="3">The sequence shown here is derived from an EMBL/GenBank/DDBJ whole genome shotgun (WGS) entry which is preliminary data.</text>
</comment>
<organism evidence="3 4">
    <name type="scientific">Nocardioides bruguierae</name>
    <dbReference type="NCBI Taxonomy" id="2945102"/>
    <lineage>
        <taxon>Bacteria</taxon>
        <taxon>Bacillati</taxon>
        <taxon>Actinomycetota</taxon>
        <taxon>Actinomycetes</taxon>
        <taxon>Propionibacteriales</taxon>
        <taxon>Nocardioidaceae</taxon>
        <taxon>Nocardioides</taxon>
    </lineage>
</organism>
<evidence type="ECO:0000259" key="2">
    <source>
        <dbReference type="Pfam" id="PF00582"/>
    </source>
</evidence>
<dbReference type="InterPro" id="IPR006016">
    <property type="entry name" value="UspA"/>
</dbReference>
<sequence length="138" mass="13953">MYDVVVVGVDGSETAAAAARRAAQIAVAHDSRLEIVSAYDAVEAGEAAHFATEDDATSVAGRLAASLRAATPGLRVSASPVDGKPGDALVQRAAELSAGLIVIGNKRVQGVARVFGSVATSVMAKAPCDVYVVHTHGK</sequence>
<reference evidence="3" key="1">
    <citation type="submission" date="2022-05" db="EMBL/GenBank/DDBJ databases">
        <authorList>
            <person name="Tuo L."/>
        </authorList>
    </citation>
    <scope>NUCLEOTIDE SEQUENCE</scope>
    <source>
        <strain evidence="3">BSK12Z-4</strain>
    </source>
</reference>
<name>A0A9X2IFZ2_9ACTN</name>
<evidence type="ECO:0000313" key="4">
    <source>
        <dbReference type="Proteomes" id="UP001139485"/>
    </source>
</evidence>
<protein>
    <submittedName>
        <fullName evidence="3">Universal stress protein</fullName>
    </submittedName>
</protein>
<dbReference type="CDD" id="cd00293">
    <property type="entry name" value="USP-like"/>
    <property type="match status" value="1"/>
</dbReference>
<dbReference type="PANTHER" id="PTHR46268:SF6">
    <property type="entry name" value="UNIVERSAL STRESS PROTEIN UP12"/>
    <property type="match status" value="1"/>
</dbReference>
<dbReference type="RefSeq" id="WP_250827518.1">
    <property type="nucleotide sequence ID" value="NZ_JAMOIL010000013.1"/>
</dbReference>
<keyword evidence="4" id="KW-1185">Reference proteome</keyword>
<dbReference type="SUPFAM" id="SSF52402">
    <property type="entry name" value="Adenine nucleotide alpha hydrolases-like"/>
    <property type="match status" value="1"/>
</dbReference>
<evidence type="ECO:0000313" key="3">
    <source>
        <dbReference type="EMBL" id="MCM0621024.1"/>
    </source>
</evidence>
<gene>
    <name evidence="3" type="ORF">M8330_12060</name>
</gene>
<dbReference type="AlphaFoldDB" id="A0A9X2IFZ2"/>
<proteinExistence type="inferred from homology"/>
<feature type="domain" description="UspA" evidence="2">
    <location>
        <begin position="1"/>
        <end position="134"/>
    </location>
</feature>
<dbReference type="PRINTS" id="PR01438">
    <property type="entry name" value="UNVRSLSTRESS"/>
</dbReference>
<dbReference type="Gene3D" id="3.40.50.12370">
    <property type="match status" value="1"/>
</dbReference>
<dbReference type="EMBL" id="JAMOIL010000013">
    <property type="protein sequence ID" value="MCM0621024.1"/>
    <property type="molecule type" value="Genomic_DNA"/>
</dbReference>
<evidence type="ECO:0000256" key="1">
    <source>
        <dbReference type="ARBA" id="ARBA00008791"/>
    </source>
</evidence>
<dbReference type="Pfam" id="PF00582">
    <property type="entry name" value="Usp"/>
    <property type="match status" value="1"/>
</dbReference>
<dbReference type="Proteomes" id="UP001139485">
    <property type="component" value="Unassembled WGS sequence"/>
</dbReference>
<comment type="similarity">
    <text evidence="1">Belongs to the universal stress protein A family.</text>
</comment>
<accession>A0A9X2IFZ2</accession>